<name>A0ABT9WVB3_9BACI</name>
<dbReference type="Proteomes" id="UP001223586">
    <property type="component" value="Unassembled WGS sequence"/>
</dbReference>
<reference evidence="2 3" key="1">
    <citation type="submission" date="2023-07" db="EMBL/GenBank/DDBJ databases">
        <title>Genomic Encyclopedia of Type Strains, Phase IV (KMG-IV): sequencing the most valuable type-strain genomes for metagenomic binning, comparative biology and taxonomic classification.</title>
        <authorList>
            <person name="Goeker M."/>
        </authorList>
    </citation>
    <scope>NUCLEOTIDE SEQUENCE [LARGE SCALE GENOMIC DNA]</scope>
    <source>
        <strain evidence="2 3">DSM 23837</strain>
    </source>
</reference>
<evidence type="ECO:0000259" key="1">
    <source>
        <dbReference type="Pfam" id="PF00899"/>
    </source>
</evidence>
<organism evidence="2 3">
    <name type="scientific">Bacillus chungangensis</name>
    <dbReference type="NCBI Taxonomy" id="587633"/>
    <lineage>
        <taxon>Bacteria</taxon>
        <taxon>Bacillati</taxon>
        <taxon>Bacillota</taxon>
        <taxon>Bacilli</taxon>
        <taxon>Bacillales</taxon>
        <taxon>Bacillaceae</taxon>
        <taxon>Bacillus</taxon>
    </lineage>
</organism>
<evidence type="ECO:0000313" key="2">
    <source>
        <dbReference type="EMBL" id="MDQ0177246.1"/>
    </source>
</evidence>
<gene>
    <name evidence="2" type="ORF">J2S08_003125</name>
</gene>
<dbReference type="PANTHER" id="PTHR10953:SF102">
    <property type="entry name" value="ADENYLYLTRANSFERASE AND SULFURTRANSFERASE MOCS3"/>
    <property type="match status" value="1"/>
</dbReference>
<dbReference type="EMBL" id="JAUSTT010000020">
    <property type="protein sequence ID" value="MDQ0177246.1"/>
    <property type="molecule type" value="Genomic_DNA"/>
</dbReference>
<dbReference type="InterPro" id="IPR035985">
    <property type="entry name" value="Ubiquitin-activating_enz"/>
</dbReference>
<dbReference type="Gene3D" id="3.40.50.720">
    <property type="entry name" value="NAD(P)-binding Rossmann-like Domain"/>
    <property type="match status" value="1"/>
</dbReference>
<sequence length="365" mass="41283">MHTYWLKQPDVQVEESENGQIICKLLNRTENIVYESMSMFIDFLNYLQQPRTFQELLKWGEQHQLSNQTMKETLNTLLEDKILLSGNKPWNLKGENRLWSYLAAQTTSLDKLYDSEQHWKMSKVGIIGVGGVGSRVAHELAAMGVPALILVDPDHVSSHNLTHQTLYPKSSIGELKVEVLKDMLHAQFGTTIETLPFPITQTLSPNILDKLESCSVVILCADEPSVDTLADWMTPYLTKLKIAHIVGGGYHGHSTSTGTTIIPGATGCWKCYDRLLKHEQMSIVHQHMFGISGSFNPLIQILASFIVSDVVAIITQLRKPFLVNRMGDFDLDTGKFKWRTCSRNPHCQMCQHVEEVEMVNVNLEF</sequence>
<keyword evidence="2" id="KW-0808">Transferase</keyword>
<evidence type="ECO:0000313" key="3">
    <source>
        <dbReference type="Proteomes" id="UP001223586"/>
    </source>
</evidence>
<dbReference type="PANTHER" id="PTHR10953">
    <property type="entry name" value="UBIQUITIN-ACTIVATING ENZYME E1"/>
    <property type="match status" value="1"/>
</dbReference>
<dbReference type="Pfam" id="PF00899">
    <property type="entry name" value="ThiF"/>
    <property type="match status" value="1"/>
</dbReference>
<dbReference type="InterPro" id="IPR000594">
    <property type="entry name" value="ThiF_NAD_FAD-bd"/>
</dbReference>
<dbReference type="RefSeq" id="WP_307231080.1">
    <property type="nucleotide sequence ID" value="NZ_JAUSTT010000020.1"/>
</dbReference>
<feature type="domain" description="THIF-type NAD/FAD binding fold" evidence="1">
    <location>
        <begin position="115"/>
        <end position="348"/>
    </location>
</feature>
<keyword evidence="2" id="KW-0548">Nucleotidyltransferase</keyword>
<accession>A0ABT9WVB3</accession>
<keyword evidence="3" id="KW-1185">Reference proteome</keyword>
<dbReference type="GO" id="GO:0016779">
    <property type="term" value="F:nucleotidyltransferase activity"/>
    <property type="evidence" value="ECO:0007669"/>
    <property type="project" value="UniProtKB-KW"/>
</dbReference>
<dbReference type="SUPFAM" id="SSF69572">
    <property type="entry name" value="Activating enzymes of the ubiquitin-like proteins"/>
    <property type="match status" value="1"/>
</dbReference>
<protein>
    <submittedName>
        <fullName evidence="2">Molybdopterin/thiamine biosynthesis adenylyltransferase</fullName>
    </submittedName>
</protein>
<dbReference type="InterPro" id="IPR045886">
    <property type="entry name" value="ThiF/MoeB/HesA"/>
</dbReference>
<comment type="caution">
    <text evidence="2">The sequence shown here is derived from an EMBL/GenBank/DDBJ whole genome shotgun (WGS) entry which is preliminary data.</text>
</comment>
<proteinExistence type="predicted"/>